<dbReference type="GO" id="GO:0017040">
    <property type="term" value="F:N-acylsphingosine amidohydrolase activity"/>
    <property type="evidence" value="ECO:0007669"/>
    <property type="project" value="UniProtKB-UniRule"/>
</dbReference>
<feature type="binding site" evidence="4">
    <location>
        <position position="444"/>
    </location>
    <ligand>
        <name>Zn(2+)</name>
        <dbReference type="ChEBI" id="CHEBI:29105"/>
    </ligand>
</feature>
<keyword evidence="4" id="KW-0479">Metal-binding</keyword>
<evidence type="ECO:0000256" key="1">
    <source>
        <dbReference type="ARBA" id="ARBA00009835"/>
    </source>
</evidence>
<protein>
    <recommendedName>
        <fullName evidence="5">Neutral ceramidase</fullName>
        <ecNumber evidence="5">3.5.1.23</ecNumber>
    </recommendedName>
</protein>
<dbReference type="GO" id="GO:0042759">
    <property type="term" value="P:long-chain fatty acid biosynthetic process"/>
    <property type="evidence" value="ECO:0007669"/>
    <property type="project" value="TreeGrafter"/>
</dbReference>
<evidence type="ECO:0000256" key="2">
    <source>
        <dbReference type="ARBA" id="ARBA00022801"/>
    </source>
</evidence>
<evidence type="ECO:0000256" key="3">
    <source>
        <dbReference type="PIRSR" id="PIRSR606823-1"/>
    </source>
</evidence>
<evidence type="ECO:0000259" key="7">
    <source>
        <dbReference type="Pfam" id="PF17048"/>
    </source>
</evidence>
<dbReference type="PANTHER" id="PTHR12670:SF1">
    <property type="entry name" value="NEUTRAL CERAMIDASE"/>
    <property type="match status" value="1"/>
</dbReference>
<dbReference type="InterPro" id="IPR031331">
    <property type="entry name" value="NEUT/ALK_ceramidase_C"/>
</dbReference>
<feature type="domain" description="Neutral/alkaline non-lysosomal ceramidase C-terminal" evidence="7">
    <location>
        <begin position="511"/>
        <end position="670"/>
    </location>
</feature>
<feature type="domain" description="Neutral/alkaline non-lysosomal ceramidase N-terminal" evidence="6">
    <location>
        <begin position="39"/>
        <end position="509"/>
    </location>
</feature>
<feature type="binding site" evidence="4">
    <location>
        <position position="130"/>
    </location>
    <ligand>
        <name>Zn(2+)</name>
        <dbReference type="ChEBI" id="CHEBI:29105"/>
    </ligand>
</feature>
<feature type="binding site" evidence="4">
    <location>
        <position position="480"/>
    </location>
    <ligand>
        <name>Zn(2+)</name>
        <dbReference type="ChEBI" id="CHEBI:29105"/>
    </ligand>
</feature>
<comment type="cofactor">
    <cofactor evidence="4">
        <name>Zn(2+)</name>
        <dbReference type="ChEBI" id="CHEBI:29105"/>
    </cofactor>
    <text evidence="4">Binds 1 zinc ion per subunit.</text>
</comment>
<evidence type="ECO:0000256" key="5">
    <source>
        <dbReference type="RuleBase" id="RU366019"/>
    </source>
</evidence>
<evidence type="ECO:0000256" key="4">
    <source>
        <dbReference type="PIRSR" id="PIRSR606823-2"/>
    </source>
</evidence>
<keyword evidence="5" id="KW-0746">Sphingolipid metabolism</keyword>
<dbReference type="Pfam" id="PF04734">
    <property type="entry name" value="Ceramidase_alk"/>
    <property type="match status" value="1"/>
</dbReference>
<dbReference type="AlphaFoldDB" id="A0A8J3YQE7"/>
<evidence type="ECO:0000313" key="8">
    <source>
        <dbReference type="EMBL" id="GIJ49531.1"/>
    </source>
</evidence>
<keyword evidence="5" id="KW-0443">Lipid metabolism</keyword>
<reference evidence="8" key="1">
    <citation type="submission" date="2021-01" db="EMBL/GenBank/DDBJ databases">
        <title>Whole genome shotgun sequence of Virgisporangium aliadipatigenens NBRC 105644.</title>
        <authorList>
            <person name="Komaki H."/>
            <person name="Tamura T."/>
        </authorList>
    </citation>
    <scope>NUCLEOTIDE SEQUENCE</scope>
    <source>
        <strain evidence="8">NBRC 105644</strain>
    </source>
</reference>
<dbReference type="PANTHER" id="PTHR12670">
    <property type="entry name" value="CERAMIDASE"/>
    <property type="match status" value="1"/>
</dbReference>
<dbReference type="EMBL" id="BOPF01000028">
    <property type="protein sequence ID" value="GIJ49531.1"/>
    <property type="molecule type" value="Genomic_DNA"/>
</dbReference>
<keyword evidence="9" id="KW-1185">Reference proteome</keyword>
<dbReference type="Proteomes" id="UP000619260">
    <property type="component" value="Unassembled WGS sequence"/>
</dbReference>
<dbReference type="GO" id="GO:0046872">
    <property type="term" value="F:metal ion binding"/>
    <property type="evidence" value="ECO:0007669"/>
    <property type="project" value="UniProtKB-KW"/>
</dbReference>
<sequence length="671" mass="71126">MKPLRPSAVPLVIALVVALVVAVATWIPPAAGAAADPPYLVGVGKADVTGEAAEVGMMGNARVDQKTAGVKQRQWARAFVVAQPGGGRAVFVNVDVGQLFQGVHLEVIRRLSSRMGGVYTADNTILSATHSHSGPGGHSHYTLYNLTILGYQPKTYEAIVSGIVRSIERAHANLAPGTVHIGTSTLTNASVNRSRAAFDLNPAADRARFPDAIDSRMTVLKLARGGQPVGAISWFPTHGTSMDPDNPLITGDNKGYAEWAWERSAPGMVTAFAQTAAGDMSPNLRGGGSQGPVDDRTESTRIIGQRQDAAARQAFANATEELTGPVGGRLRYVNMSTVDVRPEFTGDGATHRTCQAALGEAFTAGAEDAPGPDFADEGSLRSNPLLLAAGILVSAPSPQLRACQAPKDVFLATGTQAPYPWTPEVLPVQVVRIGPLVLAAAPAEFTIVAGARLTDAVRAAMGPAARHVLLAGYANAYANYVTTPEEYDAQHYEGGSTLFGRWTLPAFTQEFTAVAAALRAGQPTPSAVTPRDLSDDQVVVGLGVVFDTTPGGVSFGQVAEEPAASYPRGGTARAVFWSGHPKNNLRTEGTFLEIQRQEGTTWHTVADDDDWETVYRWTRHSVADSKAEITWEIPLDIPTGVYRIVHHGDWKNGWTGRITAFTGTSRPFTVT</sequence>
<dbReference type="EC" id="3.5.1.23" evidence="5"/>
<accession>A0A8J3YQE7</accession>
<dbReference type="GO" id="GO:0046514">
    <property type="term" value="P:ceramide catabolic process"/>
    <property type="evidence" value="ECO:0007669"/>
    <property type="project" value="InterPro"/>
</dbReference>
<dbReference type="GO" id="GO:0005576">
    <property type="term" value="C:extracellular region"/>
    <property type="evidence" value="ECO:0007669"/>
    <property type="project" value="TreeGrafter"/>
</dbReference>
<feature type="binding site" evidence="4">
    <location>
        <position position="238"/>
    </location>
    <ligand>
        <name>Zn(2+)</name>
        <dbReference type="ChEBI" id="CHEBI:29105"/>
    </ligand>
</feature>
<evidence type="ECO:0000259" key="6">
    <source>
        <dbReference type="Pfam" id="PF04734"/>
    </source>
</evidence>
<organism evidence="8 9">
    <name type="scientific">Virgisporangium aliadipatigenens</name>
    <dbReference type="NCBI Taxonomy" id="741659"/>
    <lineage>
        <taxon>Bacteria</taxon>
        <taxon>Bacillati</taxon>
        <taxon>Actinomycetota</taxon>
        <taxon>Actinomycetes</taxon>
        <taxon>Micromonosporales</taxon>
        <taxon>Micromonosporaceae</taxon>
        <taxon>Virgisporangium</taxon>
    </lineage>
</organism>
<dbReference type="Gene3D" id="2.60.40.2300">
    <property type="entry name" value="Neutral/alkaline non-lysosomal ceramidase, C-terminal domain"/>
    <property type="match status" value="1"/>
</dbReference>
<dbReference type="GO" id="GO:0046512">
    <property type="term" value="P:sphingosine biosynthetic process"/>
    <property type="evidence" value="ECO:0007669"/>
    <property type="project" value="TreeGrafter"/>
</dbReference>
<dbReference type="Pfam" id="PF17048">
    <property type="entry name" value="Ceramidse_alk_C"/>
    <property type="match status" value="1"/>
</dbReference>
<comment type="similarity">
    <text evidence="1 5">Belongs to the neutral ceramidase family.</text>
</comment>
<dbReference type="InterPro" id="IPR038445">
    <property type="entry name" value="NCDase_C_sf"/>
</dbReference>
<feature type="active site" description="Nucleophile" evidence="3">
    <location>
        <position position="281"/>
    </location>
</feature>
<comment type="caution">
    <text evidence="8">The sequence shown here is derived from an EMBL/GenBank/DDBJ whole genome shotgun (WGS) entry which is preliminary data.</text>
</comment>
<dbReference type="InterPro" id="IPR031329">
    <property type="entry name" value="NEUT/ALK_ceramidase_N"/>
</dbReference>
<dbReference type="InterPro" id="IPR006823">
    <property type="entry name" value="Ceramidase_alk"/>
</dbReference>
<name>A0A8J3YQE7_9ACTN</name>
<evidence type="ECO:0000313" key="9">
    <source>
        <dbReference type="Proteomes" id="UP000619260"/>
    </source>
</evidence>
<gene>
    <name evidence="8" type="ORF">Val02_64170</name>
</gene>
<comment type="catalytic activity">
    <reaction evidence="5">
        <text>an N-acylsphing-4-enine + H2O = sphing-4-enine + a fatty acid</text>
        <dbReference type="Rhea" id="RHEA:20856"/>
        <dbReference type="ChEBI" id="CHEBI:15377"/>
        <dbReference type="ChEBI" id="CHEBI:28868"/>
        <dbReference type="ChEBI" id="CHEBI:52639"/>
        <dbReference type="ChEBI" id="CHEBI:57756"/>
        <dbReference type="EC" id="3.5.1.23"/>
    </reaction>
</comment>
<keyword evidence="4" id="KW-0862">Zinc</keyword>
<dbReference type="GO" id="GO:0016020">
    <property type="term" value="C:membrane"/>
    <property type="evidence" value="ECO:0007669"/>
    <property type="project" value="GOC"/>
</dbReference>
<keyword evidence="2 5" id="KW-0378">Hydrolase</keyword>
<proteinExistence type="inferred from homology"/>